<feature type="transmembrane region" description="Helical" evidence="8">
    <location>
        <begin position="102"/>
        <end position="124"/>
    </location>
</feature>
<dbReference type="CDD" id="cd06261">
    <property type="entry name" value="TM_PBP2"/>
    <property type="match status" value="1"/>
</dbReference>
<keyword evidence="5 8" id="KW-0812">Transmembrane</keyword>
<keyword evidence="7 8" id="KW-0472">Membrane</keyword>
<evidence type="ECO:0000256" key="7">
    <source>
        <dbReference type="ARBA" id="ARBA00023136"/>
    </source>
</evidence>
<dbReference type="InterPro" id="IPR000515">
    <property type="entry name" value="MetI-like"/>
</dbReference>
<dbReference type="Gene3D" id="1.10.3720.10">
    <property type="entry name" value="MetI-like"/>
    <property type="match status" value="1"/>
</dbReference>
<dbReference type="RefSeq" id="WP_168034859.1">
    <property type="nucleotide sequence ID" value="NZ_JAAVNE010000067.1"/>
</dbReference>
<evidence type="ECO:0000256" key="3">
    <source>
        <dbReference type="ARBA" id="ARBA00022475"/>
    </source>
</evidence>
<dbReference type="PANTHER" id="PTHR43357:SF4">
    <property type="entry name" value="INNER MEMBRANE ABC TRANSPORTER PERMEASE PROTEIN YDCV"/>
    <property type="match status" value="1"/>
</dbReference>
<comment type="subcellular location">
    <subcellularLocation>
        <location evidence="1">Cell inner membrane</location>
        <topology evidence="1">Multi-pass membrane protein</topology>
    </subcellularLocation>
    <subcellularLocation>
        <location evidence="8">Cell membrane</location>
        <topology evidence="8">Multi-pass membrane protein</topology>
    </subcellularLocation>
</comment>
<name>A0ABX1EAD7_9PROT</name>
<evidence type="ECO:0000259" key="9">
    <source>
        <dbReference type="PROSITE" id="PS50928"/>
    </source>
</evidence>
<feature type="domain" description="ABC transmembrane type-1" evidence="9">
    <location>
        <begin position="65"/>
        <end position="253"/>
    </location>
</feature>
<keyword evidence="4" id="KW-0997">Cell inner membrane</keyword>
<feature type="transmembrane region" description="Helical" evidence="8">
    <location>
        <begin position="69"/>
        <end position="90"/>
    </location>
</feature>
<comment type="caution">
    <text evidence="10">The sequence shown here is derived from an EMBL/GenBank/DDBJ whole genome shotgun (WGS) entry which is preliminary data.</text>
</comment>
<keyword evidence="6 8" id="KW-1133">Transmembrane helix</keyword>
<evidence type="ECO:0000256" key="2">
    <source>
        <dbReference type="ARBA" id="ARBA00022448"/>
    </source>
</evidence>
<keyword evidence="11" id="KW-1185">Reference proteome</keyword>
<dbReference type="SUPFAM" id="SSF161098">
    <property type="entry name" value="MetI-like"/>
    <property type="match status" value="1"/>
</dbReference>
<protein>
    <submittedName>
        <fullName evidence="10">ABC transporter permease</fullName>
    </submittedName>
</protein>
<feature type="transmembrane region" description="Helical" evidence="8">
    <location>
        <begin position="9"/>
        <end position="34"/>
    </location>
</feature>
<accession>A0ABX1EAD7</accession>
<dbReference type="PANTHER" id="PTHR43357">
    <property type="entry name" value="INNER MEMBRANE ABC TRANSPORTER PERMEASE PROTEIN YDCV"/>
    <property type="match status" value="1"/>
</dbReference>
<proteinExistence type="inferred from homology"/>
<feature type="transmembrane region" description="Helical" evidence="8">
    <location>
        <begin position="233"/>
        <end position="253"/>
    </location>
</feature>
<feature type="transmembrane region" description="Helical" evidence="8">
    <location>
        <begin position="130"/>
        <end position="149"/>
    </location>
</feature>
<keyword evidence="3" id="KW-1003">Cell membrane</keyword>
<gene>
    <name evidence="10" type="ORF">HEQ75_25010</name>
</gene>
<dbReference type="EMBL" id="JAAVNE010000067">
    <property type="protein sequence ID" value="NKC34141.1"/>
    <property type="molecule type" value="Genomic_DNA"/>
</dbReference>
<keyword evidence="2 8" id="KW-0813">Transport</keyword>
<evidence type="ECO:0000256" key="8">
    <source>
        <dbReference type="RuleBase" id="RU363032"/>
    </source>
</evidence>
<evidence type="ECO:0000313" key="11">
    <source>
        <dbReference type="Proteomes" id="UP000787635"/>
    </source>
</evidence>
<reference evidence="10 11" key="1">
    <citation type="submission" date="2020-03" db="EMBL/GenBank/DDBJ databases">
        <title>Roseomonas selenitidurans sp. nov. isolated from urban soil.</title>
        <authorList>
            <person name="Liu H."/>
        </authorList>
    </citation>
    <scope>NUCLEOTIDE SEQUENCE [LARGE SCALE GENOMIC DNA]</scope>
    <source>
        <strain evidence="10 11">BU-1</strain>
    </source>
</reference>
<comment type="similarity">
    <text evidence="8">Belongs to the binding-protein-dependent transport system permease family.</text>
</comment>
<evidence type="ECO:0000256" key="1">
    <source>
        <dbReference type="ARBA" id="ARBA00004429"/>
    </source>
</evidence>
<evidence type="ECO:0000313" key="10">
    <source>
        <dbReference type="EMBL" id="NKC34141.1"/>
    </source>
</evidence>
<dbReference type="InterPro" id="IPR035906">
    <property type="entry name" value="MetI-like_sf"/>
</dbReference>
<sequence>MISAGPGRFFFHLLVVALFLFLLGPVLLVFPISFSADSFIGWPPSGWSVKWYVAMLDQPTLGEALRNSLILAGIVTALALAIALPAAVALSRGSFPGRDAIMALLTAPLLLPTIVLGLALLIIFVTQGMIGSWPGLILAHLLLTVPYALRVLTTALGTLPASVEEAAASLGAPPLSVFFRVTLPLMAPGLVAAAAIVFLVSFDEVVITLFIVGPQLNTLPVALFRYVESRTDPLVAAVSVLMVLFTLLLVVVLERAIGLRKAIGGKGG</sequence>
<organism evidence="10 11">
    <name type="scientific">Falsiroseomonas selenitidurans</name>
    <dbReference type="NCBI Taxonomy" id="2716335"/>
    <lineage>
        <taxon>Bacteria</taxon>
        <taxon>Pseudomonadati</taxon>
        <taxon>Pseudomonadota</taxon>
        <taxon>Alphaproteobacteria</taxon>
        <taxon>Acetobacterales</taxon>
        <taxon>Roseomonadaceae</taxon>
        <taxon>Falsiroseomonas</taxon>
    </lineage>
</organism>
<evidence type="ECO:0000256" key="6">
    <source>
        <dbReference type="ARBA" id="ARBA00022989"/>
    </source>
</evidence>
<dbReference type="PROSITE" id="PS50928">
    <property type="entry name" value="ABC_TM1"/>
    <property type="match status" value="1"/>
</dbReference>
<dbReference type="Pfam" id="PF00528">
    <property type="entry name" value="BPD_transp_1"/>
    <property type="match status" value="1"/>
</dbReference>
<evidence type="ECO:0000256" key="4">
    <source>
        <dbReference type="ARBA" id="ARBA00022519"/>
    </source>
</evidence>
<dbReference type="Proteomes" id="UP000787635">
    <property type="component" value="Unassembled WGS sequence"/>
</dbReference>
<evidence type="ECO:0000256" key="5">
    <source>
        <dbReference type="ARBA" id="ARBA00022692"/>
    </source>
</evidence>